<dbReference type="GO" id="GO:0031683">
    <property type="term" value="F:G-protein beta/gamma-subunit complex binding"/>
    <property type="evidence" value="ECO:0007669"/>
    <property type="project" value="InterPro"/>
</dbReference>
<dbReference type="OrthoDB" id="2136472at2759"/>
<dbReference type="GO" id="GO:0046872">
    <property type="term" value="F:metal ion binding"/>
    <property type="evidence" value="ECO:0007669"/>
    <property type="project" value="UniProtKB-KW"/>
</dbReference>
<dbReference type="GO" id="GO:0005834">
    <property type="term" value="C:heterotrimeric G-protein complex"/>
    <property type="evidence" value="ECO:0007669"/>
    <property type="project" value="TreeGrafter"/>
</dbReference>
<dbReference type="GO" id="GO:0005737">
    <property type="term" value="C:cytoplasm"/>
    <property type="evidence" value="ECO:0007669"/>
    <property type="project" value="TreeGrafter"/>
</dbReference>
<keyword evidence="3 5" id="KW-0342">GTP-binding</keyword>
<keyword evidence="6" id="KW-0812">Transmembrane</keyword>
<dbReference type="Proteomes" id="UP000023152">
    <property type="component" value="Unassembled WGS sequence"/>
</dbReference>
<evidence type="ECO:0000256" key="1">
    <source>
        <dbReference type="ARBA" id="ARBA00022723"/>
    </source>
</evidence>
<sequence>MDVKRAERKKWMKLFEGTDAVLWVMSLASYDQKLFEDNNKNRYEENFELLNLDFIFFFFVKKKKKSEPLEEKKLKLIASENSVEKKNVLVFLNKVDILREKLDNPNVKPEFPFSKFDSTFDENLKADSKNVIEHVQKRHEEIFGTKKDKKTGIYCLEIFCCFLSFYFMFDVNLYFICVYAQTSPCNVRN</sequence>
<feature type="transmembrane region" description="Helical" evidence="6">
    <location>
        <begin position="153"/>
        <end position="176"/>
    </location>
</feature>
<evidence type="ECO:0000256" key="2">
    <source>
        <dbReference type="ARBA" id="ARBA00022741"/>
    </source>
</evidence>
<keyword evidence="6" id="KW-1133">Transmembrane helix</keyword>
<dbReference type="PROSITE" id="PS51882">
    <property type="entry name" value="G_ALPHA"/>
    <property type="match status" value="1"/>
</dbReference>
<dbReference type="Pfam" id="PF00503">
    <property type="entry name" value="G-alpha"/>
    <property type="match status" value="1"/>
</dbReference>
<keyword evidence="1" id="KW-0479">Metal-binding</keyword>
<evidence type="ECO:0000256" key="3">
    <source>
        <dbReference type="ARBA" id="ARBA00023134"/>
    </source>
</evidence>
<evidence type="ECO:0000313" key="8">
    <source>
        <dbReference type="Proteomes" id="UP000023152"/>
    </source>
</evidence>
<proteinExistence type="predicted"/>
<evidence type="ECO:0000313" key="7">
    <source>
        <dbReference type="EMBL" id="ETO28253.1"/>
    </source>
</evidence>
<dbReference type="GO" id="GO:0005525">
    <property type="term" value="F:GTP binding"/>
    <property type="evidence" value="ECO:0007669"/>
    <property type="project" value="UniProtKB-KW"/>
</dbReference>
<dbReference type="GO" id="GO:0001664">
    <property type="term" value="F:G protein-coupled receptor binding"/>
    <property type="evidence" value="ECO:0007669"/>
    <property type="project" value="TreeGrafter"/>
</dbReference>
<evidence type="ECO:0000256" key="6">
    <source>
        <dbReference type="SAM" id="Phobius"/>
    </source>
</evidence>
<organism evidence="7 8">
    <name type="scientific">Reticulomyxa filosa</name>
    <dbReference type="NCBI Taxonomy" id="46433"/>
    <lineage>
        <taxon>Eukaryota</taxon>
        <taxon>Sar</taxon>
        <taxon>Rhizaria</taxon>
        <taxon>Retaria</taxon>
        <taxon>Foraminifera</taxon>
        <taxon>Monothalamids</taxon>
        <taxon>Reticulomyxidae</taxon>
        <taxon>Reticulomyxa</taxon>
    </lineage>
</organism>
<keyword evidence="8" id="KW-1185">Reference proteome</keyword>
<dbReference type="GO" id="GO:0003924">
    <property type="term" value="F:GTPase activity"/>
    <property type="evidence" value="ECO:0007669"/>
    <property type="project" value="InterPro"/>
</dbReference>
<dbReference type="AlphaFoldDB" id="X6NQQ8"/>
<dbReference type="PANTHER" id="PTHR10218">
    <property type="entry name" value="GTP-BINDING PROTEIN ALPHA SUBUNIT"/>
    <property type="match status" value="1"/>
</dbReference>
<dbReference type="EMBL" id="ASPP01006774">
    <property type="protein sequence ID" value="ETO28253.1"/>
    <property type="molecule type" value="Genomic_DNA"/>
</dbReference>
<dbReference type="InterPro" id="IPR001019">
    <property type="entry name" value="Gprotein_alpha_su"/>
</dbReference>
<evidence type="ECO:0000256" key="4">
    <source>
        <dbReference type="ARBA" id="ARBA00023224"/>
    </source>
</evidence>
<evidence type="ECO:0000256" key="5">
    <source>
        <dbReference type="PIRSR" id="PIRSR601019-1"/>
    </source>
</evidence>
<accession>X6NQQ8</accession>
<name>X6NQQ8_RETFI</name>
<gene>
    <name evidence="7" type="ORF">RFI_08882</name>
</gene>
<dbReference type="InterPro" id="IPR027417">
    <property type="entry name" value="P-loop_NTPase"/>
</dbReference>
<protein>
    <submittedName>
        <fullName evidence="7">Uncharacterized protein</fullName>
    </submittedName>
</protein>
<dbReference type="Gene3D" id="3.40.50.300">
    <property type="entry name" value="P-loop containing nucleotide triphosphate hydrolases"/>
    <property type="match status" value="1"/>
</dbReference>
<keyword evidence="4" id="KW-0807">Transducer</keyword>
<keyword evidence="6" id="KW-0472">Membrane</keyword>
<keyword evidence="2 5" id="KW-0547">Nucleotide-binding</keyword>
<feature type="binding site" evidence="5">
    <location>
        <begin position="93"/>
        <end position="96"/>
    </location>
    <ligand>
        <name>GTP</name>
        <dbReference type="ChEBI" id="CHEBI:37565"/>
    </ligand>
</feature>
<reference evidence="7 8" key="1">
    <citation type="journal article" date="2013" name="Curr. Biol.">
        <title>The Genome of the Foraminiferan Reticulomyxa filosa.</title>
        <authorList>
            <person name="Glockner G."/>
            <person name="Hulsmann N."/>
            <person name="Schleicher M."/>
            <person name="Noegel A.A."/>
            <person name="Eichinger L."/>
            <person name="Gallinger C."/>
            <person name="Pawlowski J."/>
            <person name="Sierra R."/>
            <person name="Euteneuer U."/>
            <person name="Pillet L."/>
            <person name="Moustafa A."/>
            <person name="Platzer M."/>
            <person name="Groth M."/>
            <person name="Szafranski K."/>
            <person name="Schliwa M."/>
        </authorList>
    </citation>
    <scope>NUCLEOTIDE SEQUENCE [LARGE SCALE GENOMIC DNA]</scope>
</reference>
<comment type="caution">
    <text evidence="7">The sequence shown here is derived from an EMBL/GenBank/DDBJ whole genome shotgun (WGS) entry which is preliminary data.</text>
</comment>
<dbReference type="PANTHER" id="PTHR10218:SF302">
    <property type="entry name" value="GUANINE NUCLEOTIDE-BINDING PROTEIN ALPHA-5 SUBUNIT"/>
    <property type="match status" value="1"/>
</dbReference>
<dbReference type="GO" id="GO:0007188">
    <property type="term" value="P:adenylate cyclase-modulating G protein-coupled receptor signaling pathway"/>
    <property type="evidence" value="ECO:0007669"/>
    <property type="project" value="TreeGrafter"/>
</dbReference>
<dbReference type="PRINTS" id="PR00318">
    <property type="entry name" value="GPROTEINA"/>
</dbReference>
<dbReference type="SUPFAM" id="SSF52540">
    <property type="entry name" value="P-loop containing nucleoside triphosphate hydrolases"/>
    <property type="match status" value="1"/>
</dbReference>